<reference evidence="2" key="1">
    <citation type="submission" date="2016-10" db="EMBL/GenBank/DDBJ databases">
        <authorList>
            <person name="Varghese N."/>
            <person name="Submissions S."/>
        </authorList>
    </citation>
    <scope>NUCLEOTIDE SEQUENCE [LARGE SCALE GENOMIC DNA]</scope>
    <source>
        <strain evidence="2">DSM 45004</strain>
    </source>
</reference>
<organism evidence="1 2">
    <name type="scientific">Actinopolyspora alba</name>
    <dbReference type="NCBI Taxonomy" id="673379"/>
    <lineage>
        <taxon>Bacteria</taxon>
        <taxon>Bacillati</taxon>
        <taxon>Actinomycetota</taxon>
        <taxon>Actinomycetes</taxon>
        <taxon>Actinopolysporales</taxon>
        <taxon>Actinopolysporaceae</taxon>
        <taxon>Actinopolyspora</taxon>
        <taxon>Actinopolyspora alba group</taxon>
    </lineage>
</organism>
<proteinExistence type="predicted"/>
<dbReference type="AlphaFoldDB" id="A0A1I1TNH6"/>
<protein>
    <recommendedName>
        <fullName evidence="3">DUF2867 domain-containing protein</fullName>
    </recommendedName>
</protein>
<name>A0A1I1TNH6_9ACTN</name>
<dbReference type="EMBL" id="FOMZ01000001">
    <property type="protein sequence ID" value="SFD60201.1"/>
    <property type="molecule type" value="Genomic_DNA"/>
</dbReference>
<evidence type="ECO:0000313" key="1">
    <source>
        <dbReference type="EMBL" id="SFD60201.1"/>
    </source>
</evidence>
<accession>A0A1I1TNH6</accession>
<evidence type="ECO:0008006" key="3">
    <source>
        <dbReference type="Google" id="ProtNLM"/>
    </source>
</evidence>
<dbReference type="Proteomes" id="UP000198716">
    <property type="component" value="Unassembled WGS sequence"/>
</dbReference>
<keyword evidence="2" id="KW-1185">Reference proteome</keyword>
<dbReference type="RefSeq" id="WP_092922395.1">
    <property type="nucleotide sequence ID" value="NZ_FOMZ01000001.1"/>
</dbReference>
<gene>
    <name evidence="1" type="ORF">SAMN04487819_101227</name>
</gene>
<sequence length="188" mass="21547">MNELLERVMPEYDYRERHRKWVPAGKVETFETLLALRMADLRVTGLLLRARGGPSAWRHGAGEVGELLVLDSIGPRRLIEDPPREILHADVARYTGARPVRPERAPRDDAEFRSFSEPGWTKVVMNFELRSQGSGTLVSTETRVYATDQATRRKFALYWLMIRAGSGLIRRDMLAALSRRVRTRGDRT</sequence>
<evidence type="ECO:0000313" key="2">
    <source>
        <dbReference type="Proteomes" id="UP000198716"/>
    </source>
</evidence>